<proteinExistence type="inferred from homology"/>
<dbReference type="Pfam" id="PF00593">
    <property type="entry name" value="TonB_dep_Rec_b-barrel"/>
    <property type="match status" value="1"/>
</dbReference>
<dbReference type="Pfam" id="PF07715">
    <property type="entry name" value="Plug"/>
    <property type="match status" value="1"/>
</dbReference>
<keyword evidence="5 11" id="KW-0812">Transmembrane</keyword>
<dbReference type="SUPFAM" id="SSF56935">
    <property type="entry name" value="Porins"/>
    <property type="match status" value="1"/>
</dbReference>
<evidence type="ECO:0000256" key="12">
    <source>
        <dbReference type="RuleBase" id="RU003357"/>
    </source>
</evidence>
<evidence type="ECO:0000256" key="5">
    <source>
        <dbReference type="ARBA" id="ARBA00022692"/>
    </source>
</evidence>
<evidence type="ECO:0000313" key="16">
    <source>
        <dbReference type="EMBL" id="MCJ2180956.1"/>
    </source>
</evidence>
<feature type="signal peptide" evidence="13">
    <location>
        <begin position="1"/>
        <end position="25"/>
    </location>
</feature>
<dbReference type="PANTHER" id="PTHR32552:SF81">
    <property type="entry name" value="TONB-DEPENDENT OUTER MEMBRANE RECEPTOR"/>
    <property type="match status" value="1"/>
</dbReference>
<evidence type="ECO:0000256" key="2">
    <source>
        <dbReference type="ARBA" id="ARBA00022448"/>
    </source>
</evidence>
<evidence type="ECO:0000313" key="17">
    <source>
        <dbReference type="Proteomes" id="UP001162880"/>
    </source>
</evidence>
<keyword evidence="17" id="KW-1185">Reference proteome</keyword>
<dbReference type="PROSITE" id="PS52016">
    <property type="entry name" value="TONB_DEPENDENT_REC_3"/>
    <property type="match status" value="1"/>
</dbReference>
<dbReference type="PANTHER" id="PTHR32552">
    <property type="entry name" value="FERRICHROME IRON RECEPTOR-RELATED"/>
    <property type="match status" value="1"/>
</dbReference>
<evidence type="ECO:0000256" key="7">
    <source>
        <dbReference type="ARBA" id="ARBA00023065"/>
    </source>
</evidence>
<evidence type="ECO:0000256" key="1">
    <source>
        <dbReference type="ARBA" id="ARBA00004571"/>
    </source>
</evidence>
<dbReference type="InterPro" id="IPR000531">
    <property type="entry name" value="Beta-barrel_TonB"/>
</dbReference>
<feature type="domain" description="TonB-dependent receptor-like beta-barrel" evidence="14">
    <location>
        <begin position="245"/>
        <end position="668"/>
    </location>
</feature>
<reference evidence="16" key="1">
    <citation type="submission" date="2022-03" db="EMBL/GenBank/DDBJ databases">
        <title>Identification of a novel bacterium isolated from mangrove sediments.</title>
        <authorList>
            <person name="Pan X."/>
        </authorList>
    </citation>
    <scope>NUCLEOTIDE SEQUENCE</scope>
    <source>
        <strain evidence="16">B2580</strain>
    </source>
</reference>
<dbReference type="Proteomes" id="UP001162880">
    <property type="component" value="Unassembled WGS sequence"/>
</dbReference>
<evidence type="ECO:0000256" key="11">
    <source>
        <dbReference type="PROSITE-ProRule" id="PRU01360"/>
    </source>
</evidence>
<keyword evidence="7" id="KW-0406">Ion transport</keyword>
<evidence type="ECO:0000256" key="4">
    <source>
        <dbReference type="ARBA" id="ARBA00022496"/>
    </source>
</evidence>
<evidence type="ECO:0000259" key="15">
    <source>
        <dbReference type="Pfam" id="PF07715"/>
    </source>
</evidence>
<evidence type="ECO:0000259" key="14">
    <source>
        <dbReference type="Pfam" id="PF00593"/>
    </source>
</evidence>
<evidence type="ECO:0000256" key="10">
    <source>
        <dbReference type="ARBA" id="ARBA00023237"/>
    </source>
</evidence>
<evidence type="ECO:0000256" key="8">
    <source>
        <dbReference type="ARBA" id="ARBA00023077"/>
    </source>
</evidence>
<organism evidence="16 17">
    <name type="scientific">Novosphingobium album</name>
    <name type="common">ex Hu et al. 2023</name>
    <dbReference type="NCBI Taxonomy" id="2930093"/>
    <lineage>
        <taxon>Bacteria</taxon>
        <taxon>Pseudomonadati</taxon>
        <taxon>Pseudomonadota</taxon>
        <taxon>Alphaproteobacteria</taxon>
        <taxon>Sphingomonadales</taxon>
        <taxon>Sphingomonadaceae</taxon>
        <taxon>Novosphingobium</taxon>
    </lineage>
</organism>
<dbReference type="CDD" id="cd01347">
    <property type="entry name" value="ligand_gated_channel"/>
    <property type="match status" value="1"/>
</dbReference>
<keyword evidence="16" id="KW-0675">Receptor</keyword>
<keyword evidence="10 11" id="KW-0998">Cell outer membrane</keyword>
<comment type="caution">
    <text evidence="16">The sequence shown here is derived from an EMBL/GenBank/DDBJ whole genome shotgun (WGS) entry which is preliminary data.</text>
</comment>
<dbReference type="Gene3D" id="2.40.170.20">
    <property type="entry name" value="TonB-dependent receptor, beta-barrel domain"/>
    <property type="match status" value="1"/>
</dbReference>
<comment type="similarity">
    <text evidence="11 12">Belongs to the TonB-dependent receptor family.</text>
</comment>
<evidence type="ECO:0000256" key="3">
    <source>
        <dbReference type="ARBA" id="ARBA00022452"/>
    </source>
</evidence>
<comment type="subcellular location">
    <subcellularLocation>
        <location evidence="1 11">Cell outer membrane</location>
        <topology evidence="1 11">Multi-pass membrane protein</topology>
    </subcellularLocation>
</comment>
<evidence type="ECO:0000256" key="9">
    <source>
        <dbReference type="ARBA" id="ARBA00023136"/>
    </source>
</evidence>
<dbReference type="InterPro" id="IPR012910">
    <property type="entry name" value="Plug_dom"/>
</dbReference>
<keyword evidence="6" id="KW-0408">Iron</keyword>
<keyword evidence="4" id="KW-0410">Iron transport</keyword>
<dbReference type="RefSeq" id="WP_243996404.1">
    <property type="nucleotide sequence ID" value="NZ_JALHLE010000049.1"/>
</dbReference>
<keyword evidence="13" id="KW-0732">Signal</keyword>
<dbReference type="InterPro" id="IPR036942">
    <property type="entry name" value="Beta-barrel_TonB_sf"/>
</dbReference>
<evidence type="ECO:0000256" key="13">
    <source>
        <dbReference type="SAM" id="SignalP"/>
    </source>
</evidence>
<keyword evidence="2 11" id="KW-0813">Transport</keyword>
<name>A0ABT0B7D1_9SPHN</name>
<dbReference type="InterPro" id="IPR039426">
    <property type="entry name" value="TonB-dep_rcpt-like"/>
</dbReference>
<keyword evidence="9 11" id="KW-0472">Membrane</keyword>
<evidence type="ECO:0000256" key="6">
    <source>
        <dbReference type="ARBA" id="ARBA00023004"/>
    </source>
</evidence>
<feature type="chain" id="PRO_5046860277" evidence="13">
    <location>
        <begin position="26"/>
        <end position="706"/>
    </location>
</feature>
<gene>
    <name evidence="16" type="ORF">MTR64_20490</name>
</gene>
<keyword evidence="3 11" id="KW-1134">Transmembrane beta strand</keyword>
<accession>A0ABT0B7D1</accession>
<feature type="domain" description="TonB-dependent receptor plug" evidence="15">
    <location>
        <begin position="53"/>
        <end position="158"/>
    </location>
</feature>
<protein>
    <submittedName>
        <fullName evidence="16">TonB-dependent receptor</fullName>
    </submittedName>
</protein>
<keyword evidence="8 12" id="KW-0798">TonB box</keyword>
<sequence>MVKTIQVRAVLLAGCMSIHPVAAQAQALPATDGAAATAPNDIVVTAQKRSERVQDVPIQISVLTGDTLANHQIRTTAEIVRSIPNMTVERTDTYTNSVIVLRGLSQASNSDAPVAVIVDGVPQDDAKQFNMHLFDIDQIEVLKGPQGSLYGRNAEAGAVIITTKAPTNELSGFATASYSKGATVDLTGGLSGAIVPDKILFRVAGSFLRSDGLIWNSYLKTHSDKIKHDWTLRGNLLFNLSDTVTFNLIGQYGEFNAAGVLFAPVWSGNPNDNVDLQGNYPNHGSGSNGSVTGKLDADLGFATLTSITGYTKLKQIQITDVDFTNPEEQAVNPYALPFQAGDWQPFSNRIISQEVRLTSRSGQPLRWLVAADYLDSNKFINTHLFLDTGHPGTDPTEGYTLKENPADYLRSAWGVSAQIDYDFSDALTITAGARYDKDERKLHDRTAGTTRKASFDGFQPRVSLTYKLDPDKLIYASFGKGFRSGGFNPPSYPTPVYGSEKLTNYEVGFKTQFLDRKITLNGALFHSFVDNLQFYAIDYSSGSSVTSNIDRVKIDGLEFEAVVTPVPGVSLSSRLGLTDPKIDRFAANTAYEGNIIPRGYKMSYSGGIDLDHEVSPGIRLFTHADVQTYSKKYWFVDNLDVQGPRTYVNGSLGVGFGDMKLTVWGKNLFNVRAYDTYFPGQQTGLPFDVAFPNQPVSYGIDASMKF</sequence>
<dbReference type="EMBL" id="JALHLE010000049">
    <property type="protein sequence ID" value="MCJ2180956.1"/>
    <property type="molecule type" value="Genomic_DNA"/>
</dbReference>